<name>A0AAW8ZQX9_9XANT</name>
<organism evidence="1 2">
    <name type="scientific">Xanthomonas hortorum pv. vitians</name>
    <dbReference type="NCBI Taxonomy" id="83224"/>
    <lineage>
        <taxon>Bacteria</taxon>
        <taxon>Pseudomonadati</taxon>
        <taxon>Pseudomonadota</taxon>
        <taxon>Gammaproteobacteria</taxon>
        <taxon>Lysobacterales</taxon>
        <taxon>Lysobacteraceae</taxon>
        <taxon>Xanthomonas</taxon>
    </lineage>
</organism>
<dbReference type="AlphaFoldDB" id="A0AAW8ZQX9"/>
<evidence type="ECO:0000313" key="2">
    <source>
        <dbReference type="Proteomes" id="UP001187425"/>
    </source>
</evidence>
<gene>
    <name evidence="1" type="ORF">R4K57_09410</name>
</gene>
<reference evidence="1 2" key="1">
    <citation type="submission" date="2023-10" db="EMBL/GenBank/DDBJ databases">
        <title>A new tool for lettuce pathogen research.</title>
        <authorList>
            <person name="Horton K.N."/>
            <person name="Cseke L.J."/>
            <person name="Badiwe M."/>
            <person name="Tesfaye D."/>
            <person name="Klein A."/>
            <person name="Su J."/>
            <person name="Potnis N."/>
            <person name="Gassmann W."/>
        </authorList>
    </citation>
    <scope>NUCLEOTIDE SEQUENCE [LARGE SCALE GENOMIC DNA]</scope>
    <source>
        <strain evidence="1 2">JSKH1901</strain>
    </source>
</reference>
<sequence length="97" mass="10919">MPYNPPSRASSHGHLGEFRVDTMASRAPADSHWNTTAFIYHRDQVQPVATLEKAGRAEDRDDAHRQAVVAGRALIAELDPKNYRTSPEEVPELIWKL</sequence>
<proteinExistence type="predicted"/>
<evidence type="ECO:0000313" key="1">
    <source>
        <dbReference type="EMBL" id="MDV7248621.1"/>
    </source>
</evidence>
<dbReference type="Proteomes" id="UP001187425">
    <property type="component" value="Unassembled WGS sequence"/>
</dbReference>
<dbReference type="RefSeq" id="WP_233370751.1">
    <property type="nucleotide sequence ID" value="NZ_JAJTZO010000028.1"/>
</dbReference>
<accession>A0AAW8ZQX9</accession>
<comment type="caution">
    <text evidence="1">The sequence shown here is derived from an EMBL/GenBank/DDBJ whole genome shotgun (WGS) entry which is preliminary data.</text>
</comment>
<dbReference type="EMBL" id="JAWMQI010000028">
    <property type="protein sequence ID" value="MDV7248621.1"/>
    <property type="molecule type" value="Genomic_DNA"/>
</dbReference>
<protein>
    <submittedName>
        <fullName evidence="1">Uncharacterized protein</fullName>
    </submittedName>
</protein>